<dbReference type="NCBIfam" id="TIGR00440">
    <property type="entry name" value="glnS"/>
    <property type="match status" value="1"/>
</dbReference>
<evidence type="ECO:0000313" key="13">
    <source>
        <dbReference type="EMBL" id="PQD96036.1"/>
    </source>
</evidence>
<keyword evidence="14" id="KW-1185">Reference proteome</keyword>
<feature type="domain" description="tRNA synthetases class I (E and Q) anti-codon binding" evidence="12">
    <location>
        <begin position="454"/>
        <end position="527"/>
    </location>
</feature>
<dbReference type="Pfam" id="PF03950">
    <property type="entry name" value="tRNA-synt_1c_C"/>
    <property type="match status" value="1"/>
</dbReference>
<dbReference type="Gene3D" id="3.90.800.10">
    <property type="entry name" value="Glutamyl-tRNA Synthetase, Domain 3"/>
    <property type="match status" value="1"/>
</dbReference>
<comment type="subcellular location">
    <subcellularLocation>
        <location evidence="8">Cytoplasm</location>
    </subcellularLocation>
</comment>
<comment type="catalytic activity">
    <reaction evidence="7 8">
        <text>tRNA(Gln) + L-glutamine + ATP = L-glutaminyl-tRNA(Gln) + AMP + diphosphate</text>
        <dbReference type="Rhea" id="RHEA:20121"/>
        <dbReference type="Rhea" id="RHEA-COMP:9662"/>
        <dbReference type="Rhea" id="RHEA-COMP:9681"/>
        <dbReference type="ChEBI" id="CHEBI:30616"/>
        <dbReference type="ChEBI" id="CHEBI:33019"/>
        <dbReference type="ChEBI" id="CHEBI:58359"/>
        <dbReference type="ChEBI" id="CHEBI:78442"/>
        <dbReference type="ChEBI" id="CHEBI:78521"/>
        <dbReference type="ChEBI" id="CHEBI:456215"/>
        <dbReference type="EC" id="6.1.1.18"/>
    </reaction>
</comment>
<evidence type="ECO:0000256" key="5">
    <source>
        <dbReference type="ARBA" id="ARBA00022917"/>
    </source>
</evidence>
<comment type="similarity">
    <text evidence="8 9">Belongs to the class-I aminoacyl-tRNA synthetase family.</text>
</comment>
<feature type="binding site" evidence="8">
    <location>
        <begin position="33"/>
        <end position="35"/>
    </location>
    <ligand>
        <name>ATP</name>
        <dbReference type="ChEBI" id="CHEBI:30616"/>
    </ligand>
</feature>
<dbReference type="EC" id="6.1.1.18" evidence="8"/>
<dbReference type="InterPro" id="IPR022861">
    <property type="entry name" value="Gln_tRNA_ligase_bac"/>
</dbReference>
<feature type="short sequence motif" description="'KMSKS' region" evidence="8">
    <location>
        <begin position="265"/>
        <end position="269"/>
    </location>
</feature>
<dbReference type="InterPro" id="IPR014729">
    <property type="entry name" value="Rossmann-like_a/b/a_fold"/>
</dbReference>
<sequence length="549" mass="63517">MVEHNTSNFIRNIVIDDVESGKTKEVITRFPPEPNGYLHIGHAKSIVLNFDIADEFGGKTNLRFDDTNPVKEDVEFVESIKKDVEWLGYNWDGLFFASDYFEEMYSRAILLIEKGLAYVDDLSADQIREYRGTLTEPGKESPFRGRSVEENLDLFKRMRDGEFRDGEKVLRAKIDMSSPNINLRDPVIYRIAHVPHHNTGTKWCIYPMYAFAHPIEDAIEGVTHSICTLEFEDQRPFYDWVIKECEMPAVPRQYEFGRLNLTNTVMSKRKLKQLVEEGYVDGWDDPRMPTLSGLRRRGYTPEAIRNFCREIGVAKTSGIVDEKMLEHFVREDLKLKAPRTMGILKPLKVVITNYPEGEIEMLDAEINPENPEMGMRKIPFGREIYIEQEDFMEDPPKKYFRLFPGNEVRLKHAYFIKCEEVIKDADGNVVELHCTYDPETKSGTGFTGRKVKGTIHWVEATQAIPAEFRLYEPLILDEDAEKEGGSFLDHVNPNSLIIEQGFVEPNMKDVKGNDKFQFFRHGYFNVDPKNESDKLIFNLIVSLKSSFKL</sequence>
<dbReference type="PROSITE" id="PS00178">
    <property type="entry name" value="AA_TRNA_LIGASE_I"/>
    <property type="match status" value="1"/>
</dbReference>
<evidence type="ECO:0000313" key="14">
    <source>
        <dbReference type="Proteomes" id="UP000239663"/>
    </source>
</evidence>
<dbReference type="InterPro" id="IPR020058">
    <property type="entry name" value="Glu/Gln-tRNA-synth_Ib_cat-dom"/>
</dbReference>
<dbReference type="InterPro" id="IPR049437">
    <property type="entry name" value="tRNA-synt_1c_C2"/>
</dbReference>
<accession>A0A2S7N1Z3</accession>
<evidence type="ECO:0000256" key="9">
    <source>
        <dbReference type="RuleBase" id="RU363037"/>
    </source>
</evidence>
<dbReference type="GO" id="GO:0005524">
    <property type="term" value="F:ATP binding"/>
    <property type="evidence" value="ECO:0007669"/>
    <property type="project" value="UniProtKB-UniRule"/>
</dbReference>
<feature type="binding site" evidence="8">
    <location>
        <begin position="258"/>
        <end position="259"/>
    </location>
    <ligand>
        <name>ATP</name>
        <dbReference type="ChEBI" id="CHEBI:30616"/>
    </ligand>
</feature>
<dbReference type="Pfam" id="PF20974">
    <property type="entry name" value="tRNA-synt_1c_C2"/>
    <property type="match status" value="1"/>
</dbReference>
<dbReference type="InterPro" id="IPR020059">
    <property type="entry name" value="Glu/Gln-tRNA-synth_Ib_codon-bd"/>
</dbReference>
<evidence type="ECO:0000256" key="3">
    <source>
        <dbReference type="ARBA" id="ARBA00022741"/>
    </source>
</evidence>
<dbReference type="InterPro" id="IPR050132">
    <property type="entry name" value="Gln/Glu-tRNA_Ligase"/>
</dbReference>
<dbReference type="EMBL" id="PKOZ01000002">
    <property type="protein sequence ID" value="PQD96036.1"/>
    <property type="molecule type" value="Genomic_DNA"/>
</dbReference>
<feature type="domain" description="Glutamyl/glutaminyl-tRNA synthetase class Ib anti-codon binding" evidence="11">
    <location>
        <begin position="337"/>
        <end position="437"/>
    </location>
</feature>
<feature type="short sequence motif" description="'HIGH' region" evidence="8">
    <location>
        <begin position="32"/>
        <end position="42"/>
    </location>
</feature>
<evidence type="ECO:0000256" key="6">
    <source>
        <dbReference type="ARBA" id="ARBA00023146"/>
    </source>
</evidence>
<dbReference type="PANTHER" id="PTHR43097:SF5">
    <property type="entry name" value="GLUTAMATE--TRNA LIGASE"/>
    <property type="match status" value="1"/>
</dbReference>
<evidence type="ECO:0000256" key="8">
    <source>
        <dbReference type="HAMAP-Rule" id="MF_00126"/>
    </source>
</evidence>
<comment type="subunit">
    <text evidence="8">Monomer.</text>
</comment>
<feature type="binding site" evidence="8">
    <location>
        <begin position="39"/>
        <end position="45"/>
    </location>
    <ligand>
        <name>ATP</name>
        <dbReference type="ChEBI" id="CHEBI:30616"/>
    </ligand>
</feature>
<comment type="caution">
    <text evidence="13">The sequence shown here is derived from an EMBL/GenBank/DDBJ whole genome shotgun (WGS) entry which is preliminary data.</text>
</comment>
<dbReference type="Gene3D" id="3.40.50.620">
    <property type="entry name" value="HUPs"/>
    <property type="match status" value="1"/>
</dbReference>
<name>A0A2S7N1Z3_9BACI</name>
<feature type="binding site" evidence="8">
    <location>
        <position position="209"/>
    </location>
    <ligand>
        <name>L-glutamine</name>
        <dbReference type="ChEBI" id="CHEBI:58359"/>
    </ligand>
</feature>
<keyword evidence="3 8" id="KW-0547">Nucleotide-binding</keyword>
<dbReference type="FunFam" id="1.10.1160.10:FF:000001">
    <property type="entry name" value="Glutamine--tRNA ligase"/>
    <property type="match status" value="1"/>
</dbReference>
<dbReference type="SUPFAM" id="SSF50715">
    <property type="entry name" value="Ribosomal protein L25-like"/>
    <property type="match status" value="1"/>
</dbReference>
<keyword evidence="4 8" id="KW-0067">ATP-binding</keyword>
<organism evidence="13 14">
    <name type="scientific">Pradoshia eiseniae</name>
    <dbReference type="NCBI Taxonomy" id="2064768"/>
    <lineage>
        <taxon>Bacteria</taxon>
        <taxon>Bacillati</taxon>
        <taxon>Bacillota</taxon>
        <taxon>Bacilli</taxon>
        <taxon>Bacillales</taxon>
        <taxon>Bacillaceae</taxon>
        <taxon>Pradoshia</taxon>
    </lineage>
</organism>
<feature type="binding site" evidence="8">
    <location>
        <begin position="266"/>
        <end position="268"/>
    </location>
    <ligand>
        <name>ATP</name>
        <dbReference type="ChEBI" id="CHEBI:30616"/>
    </ligand>
</feature>
<keyword evidence="1 8" id="KW-0963">Cytoplasm</keyword>
<dbReference type="InterPro" id="IPR000924">
    <property type="entry name" value="Glu/Gln-tRNA-synth"/>
</dbReference>
<dbReference type="HAMAP" id="MF_00126">
    <property type="entry name" value="Gln_tRNA_synth"/>
    <property type="match status" value="1"/>
</dbReference>
<dbReference type="PRINTS" id="PR00987">
    <property type="entry name" value="TRNASYNTHGLU"/>
</dbReference>
<dbReference type="GO" id="GO:0004819">
    <property type="term" value="F:glutamine-tRNA ligase activity"/>
    <property type="evidence" value="ECO:0007669"/>
    <property type="project" value="UniProtKB-UniRule"/>
</dbReference>
<feature type="domain" description="Glutamyl/glutaminyl-tRNA synthetase class Ib catalytic" evidence="10">
    <location>
        <begin position="25"/>
        <end position="334"/>
    </location>
</feature>
<dbReference type="NCBIfam" id="NF011291">
    <property type="entry name" value="PRK14703.1"/>
    <property type="match status" value="1"/>
</dbReference>
<comment type="caution">
    <text evidence="8">Lacks conserved residue(s) required for the propagation of feature annotation.</text>
</comment>
<dbReference type="InterPro" id="IPR011035">
    <property type="entry name" value="Ribosomal_bL25/Gln-tRNA_synth"/>
</dbReference>
<dbReference type="SUPFAM" id="SSF52374">
    <property type="entry name" value="Nucleotidylyl transferase"/>
    <property type="match status" value="1"/>
</dbReference>
<dbReference type="FunFam" id="3.40.50.620:FF:000037">
    <property type="entry name" value="Glutamine--tRNA ligase cytoplasmic"/>
    <property type="match status" value="1"/>
</dbReference>
<evidence type="ECO:0000256" key="1">
    <source>
        <dbReference type="ARBA" id="ARBA00022490"/>
    </source>
</evidence>
<keyword evidence="2 8" id="KW-0436">Ligase</keyword>
<dbReference type="PANTHER" id="PTHR43097">
    <property type="entry name" value="GLUTAMINE-TRNA LIGASE"/>
    <property type="match status" value="1"/>
</dbReference>
<keyword evidence="5 8" id="KW-0648">Protein biosynthesis</keyword>
<dbReference type="RefSeq" id="WP_104848465.1">
    <property type="nucleotide sequence ID" value="NZ_PKOZ01000002.1"/>
</dbReference>
<dbReference type="InterPro" id="IPR020056">
    <property type="entry name" value="Rbsml_bL25/Gln-tRNA_synth_N"/>
</dbReference>
<dbReference type="Pfam" id="PF00749">
    <property type="entry name" value="tRNA-synt_1c"/>
    <property type="match status" value="1"/>
</dbReference>
<proteinExistence type="inferred from homology"/>
<dbReference type="InterPro" id="IPR020061">
    <property type="entry name" value="Glu_tRNA_lig_a-bdl"/>
</dbReference>
<evidence type="ECO:0000259" key="10">
    <source>
        <dbReference type="Pfam" id="PF00749"/>
    </source>
</evidence>
<dbReference type="AlphaFoldDB" id="A0A2S7N1Z3"/>
<evidence type="ECO:0000259" key="12">
    <source>
        <dbReference type="Pfam" id="PF20974"/>
    </source>
</evidence>
<dbReference type="Proteomes" id="UP000239663">
    <property type="component" value="Unassembled WGS sequence"/>
</dbReference>
<dbReference type="GO" id="GO:0006425">
    <property type="term" value="P:glutaminyl-tRNA aminoacylation"/>
    <property type="evidence" value="ECO:0007669"/>
    <property type="project" value="UniProtKB-UniRule"/>
</dbReference>
<evidence type="ECO:0000256" key="4">
    <source>
        <dbReference type="ARBA" id="ARBA00022840"/>
    </source>
</evidence>
<feature type="binding site" evidence="8">
    <location>
        <position position="228"/>
    </location>
    <ligand>
        <name>ATP</name>
        <dbReference type="ChEBI" id="CHEBI:30616"/>
    </ligand>
</feature>
<gene>
    <name evidence="8" type="primary">glnS</name>
    <name evidence="13" type="ORF">CYL18_05395</name>
</gene>
<dbReference type="GO" id="GO:0006424">
    <property type="term" value="P:glutamyl-tRNA aminoacylation"/>
    <property type="evidence" value="ECO:0007669"/>
    <property type="project" value="UniProtKB-UniRule"/>
</dbReference>
<dbReference type="OrthoDB" id="9801560at2"/>
<dbReference type="InterPro" id="IPR001412">
    <property type="entry name" value="aa-tRNA-synth_I_CS"/>
</dbReference>
<protein>
    <recommendedName>
        <fullName evidence="8">Glutamine--tRNA ligase</fullName>
        <ecNumber evidence="8">6.1.1.18</ecNumber>
    </recommendedName>
    <alternativeName>
        <fullName evidence="8">Glutaminyl-tRNA synthetase</fullName>
        <shortName evidence="8">GlnRS</shortName>
    </alternativeName>
</protein>
<dbReference type="FunFam" id="2.40.240.10:FF:000001">
    <property type="entry name" value="Glutamine--tRNA ligase"/>
    <property type="match status" value="1"/>
</dbReference>
<dbReference type="Gene3D" id="2.40.240.10">
    <property type="entry name" value="Ribosomal Protein L25, Chain P"/>
    <property type="match status" value="2"/>
</dbReference>
<keyword evidence="6 8" id="KW-0030">Aminoacyl-tRNA synthetase</keyword>
<feature type="binding site" evidence="8">
    <location>
        <position position="65"/>
    </location>
    <ligand>
        <name>L-glutamine</name>
        <dbReference type="ChEBI" id="CHEBI:58359"/>
    </ligand>
</feature>
<dbReference type="Gene3D" id="1.10.1160.10">
    <property type="entry name" value="Glutamyl-trna Synthetase, Domain 2"/>
    <property type="match status" value="1"/>
</dbReference>
<dbReference type="GO" id="GO:0005829">
    <property type="term" value="C:cytosol"/>
    <property type="evidence" value="ECO:0007669"/>
    <property type="project" value="TreeGrafter"/>
</dbReference>
<evidence type="ECO:0000259" key="11">
    <source>
        <dbReference type="Pfam" id="PF03950"/>
    </source>
</evidence>
<dbReference type="CDD" id="cd00807">
    <property type="entry name" value="GlnRS_core"/>
    <property type="match status" value="1"/>
</dbReference>
<evidence type="ECO:0000256" key="7">
    <source>
        <dbReference type="ARBA" id="ARBA00048270"/>
    </source>
</evidence>
<dbReference type="InterPro" id="IPR004514">
    <property type="entry name" value="Gln-tRNA-synth"/>
</dbReference>
<reference evidence="13 14" key="1">
    <citation type="submission" date="2017-12" db="EMBL/GenBank/DDBJ databases">
        <title>Taxonomic description and draft genome of Pradoshia cofamensis Gen. nov., sp. nov., a thermotolerant bacillale isolated from anterior gut of earthworm Eisenia fetida.</title>
        <authorList>
            <person name="Saha T."/>
            <person name="Chakraborty R."/>
        </authorList>
    </citation>
    <scope>NUCLEOTIDE SEQUENCE [LARGE SCALE GENOMIC DNA]</scope>
    <source>
        <strain evidence="13 14">EAG3</strain>
    </source>
</reference>
<evidence type="ECO:0000256" key="2">
    <source>
        <dbReference type="ARBA" id="ARBA00022598"/>
    </source>
</evidence>
<dbReference type="FunFam" id="3.90.800.10:FF:000001">
    <property type="entry name" value="Glutamine--tRNA ligase"/>
    <property type="match status" value="1"/>
</dbReference>